<protein>
    <submittedName>
        <fullName evidence="2">Uncharacterized protein</fullName>
    </submittedName>
</protein>
<dbReference type="Proteomes" id="UP000076727">
    <property type="component" value="Unassembled WGS sequence"/>
</dbReference>
<keyword evidence="1" id="KW-0472">Membrane</keyword>
<accession>A0A165TV19</accession>
<name>A0A165TV19_9APHY</name>
<keyword evidence="1" id="KW-0812">Transmembrane</keyword>
<keyword evidence="3" id="KW-1185">Reference proteome</keyword>
<sequence length="96" mass="10987">MAELGNVTTLETMKTPPTEPLAVLSARPRTKIDRNIVCSPSPHDNLWITLYNAVYRRTSSLNNLHAILYHTYIDIVAGMYHSIFCFCLYRIVLNTM</sequence>
<gene>
    <name evidence="2" type="ORF">DAEQUDRAFT_284226</name>
</gene>
<reference evidence="2 3" key="1">
    <citation type="journal article" date="2016" name="Mol. Biol. Evol.">
        <title>Comparative Genomics of Early-Diverging Mushroom-Forming Fungi Provides Insights into the Origins of Lignocellulose Decay Capabilities.</title>
        <authorList>
            <person name="Nagy L.G."/>
            <person name="Riley R."/>
            <person name="Tritt A."/>
            <person name="Adam C."/>
            <person name="Daum C."/>
            <person name="Floudas D."/>
            <person name="Sun H."/>
            <person name="Yadav J.S."/>
            <person name="Pangilinan J."/>
            <person name="Larsson K.H."/>
            <person name="Matsuura K."/>
            <person name="Barry K."/>
            <person name="Labutti K."/>
            <person name="Kuo R."/>
            <person name="Ohm R.A."/>
            <person name="Bhattacharya S.S."/>
            <person name="Shirouzu T."/>
            <person name="Yoshinaga Y."/>
            <person name="Martin F.M."/>
            <person name="Grigoriev I.V."/>
            <person name="Hibbett D.S."/>
        </authorList>
    </citation>
    <scope>NUCLEOTIDE SEQUENCE [LARGE SCALE GENOMIC DNA]</scope>
    <source>
        <strain evidence="2 3">L-15889</strain>
    </source>
</reference>
<organism evidence="2 3">
    <name type="scientific">Daedalea quercina L-15889</name>
    <dbReference type="NCBI Taxonomy" id="1314783"/>
    <lineage>
        <taxon>Eukaryota</taxon>
        <taxon>Fungi</taxon>
        <taxon>Dikarya</taxon>
        <taxon>Basidiomycota</taxon>
        <taxon>Agaricomycotina</taxon>
        <taxon>Agaricomycetes</taxon>
        <taxon>Polyporales</taxon>
        <taxon>Fomitopsis</taxon>
    </lineage>
</organism>
<evidence type="ECO:0000313" key="2">
    <source>
        <dbReference type="EMBL" id="KZT73994.1"/>
    </source>
</evidence>
<proteinExistence type="predicted"/>
<dbReference type="EMBL" id="KV429034">
    <property type="protein sequence ID" value="KZT73994.1"/>
    <property type="molecule type" value="Genomic_DNA"/>
</dbReference>
<evidence type="ECO:0000313" key="3">
    <source>
        <dbReference type="Proteomes" id="UP000076727"/>
    </source>
</evidence>
<keyword evidence="1" id="KW-1133">Transmembrane helix</keyword>
<dbReference type="AlphaFoldDB" id="A0A165TV19"/>
<feature type="transmembrane region" description="Helical" evidence="1">
    <location>
        <begin position="67"/>
        <end position="92"/>
    </location>
</feature>
<evidence type="ECO:0000256" key="1">
    <source>
        <dbReference type="SAM" id="Phobius"/>
    </source>
</evidence>